<feature type="transmembrane region" description="Helical" evidence="8">
    <location>
        <begin position="297"/>
        <end position="324"/>
    </location>
</feature>
<evidence type="ECO:0000256" key="7">
    <source>
        <dbReference type="PIRNR" id="PIRNR002744"/>
    </source>
</evidence>
<evidence type="ECO:0008006" key="11">
    <source>
        <dbReference type="Google" id="ProtNLM"/>
    </source>
</evidence>
<feature type="transmembrane region" description="Helical" evidence="8">
    <location>
        <begin position="428"/>
        <end position="444"/>
    </location>
</feature>
<gene>
    <name evidence="9" type="ORF">C7B45_10470</name>
</gene>
<keyword evidence="5 8" id="KW-1133">Transmembrane helix</keyword>
<dbReference type="EMBL" id="PXYV01000032">
    <property type="protein sequence ID" value="PSR21532.1"/>
    <property type="molecule type" value="Genomic_DNA"/>
</dbReference>
<feature type="transmembrane region" description="Helical" evidence="8">
    <location>
        <begin position="252"/>
        <end position="271"/>
    </location>
</feature>
<dbReference type="InterPro" id="IPR026030">
    <property type="entry name" value="Pur-cyt_permease_Fcy2/21/22"/>
</dbReference>
<feature type="transmembrane region" description="Helical" evidence="8">
    <location>
        <begin position="108"/>
        <end position="133"/>
    </location>
</feature>
<feature type="transmembrane region" description="Helical" evidence="8">
    <location>
        <begin position="397"/>
        <end position="422"/>
    </location>
</feature>
<dbReference type="Proteomes" id="UP000241848">
    <property type="component" value="Unassembled WGS sequence"/>
</dbReference>
<dbReference type="PIRSF" id="PIRSF002744">
    <property type="entry name" value="Pur-cyt_permease"/>
    <property type="match status" value="1"/>
</dbReference>
<keyword evidence="6 7" id="KW-0472">Membrane</keyword>
<comment type="similarity">
    <text evidence="2 7">Belongs to the purine-cytosine permease (2.A.39) family.</text>
</comment>
<dbReference type="PANTHER" id="PTHR31806">
    <property type="entry name" value="PURINE-CYTOSINE PERMEASE FCY2-RELATED"/>
    <property type="match status" value="1"/>
</dbReference>
<evidence type="ECO:0000256" key="3">
    <source>
        <dbReference type="ARBA" id="ARBA00022448"/>
    </source>
</evidence>
<feature type="transmembrane region" description="Helical" evidence="8">
    <location>
        <begin position="210"/>
        <end position="231"/>
    </location>
</feature>
<feature type="transmembrane region" description="Helical" evidence="8">
    <location>
        <begin position="364"/>
        <end position="385"/>
    </location>
</feature>
<organism evidence="9 10">
    <name type="scientific">Sulfobacillus acidophilus</name>
    <dbReference type="NCBI Taxonomy" id="53633"/>
    <lineage>
        <taxon>Bacteria</taxon>
        <taxon>Bacillati</taxon>
        <taxon>Bacillota</taxon>
        <taxon>Clostridia</taxon>
        <taxon>Eubacteriales</taxon>
        <taxon>Clostridiales Family XVII. Incertae Sedis</taxon>
        <taxon>Sulfobacillus</taxon>
    </lineage>
</organism>
<dbReference type="GO" id="GO:0005886">
    <property type="term" value="C:plasma membrane"/>
    <property type="evidence" value="ECO:0007669"/>
    <property type="project" value="TreeGrafter"/>
</dbReference>
<dbReference type="AlphaFoldDB" id="A0A2T2WH13"/>
<accession>A0A2T2WH13</accession>
<evidence type="ECO:0000256" key="5">
    <source>
        <dbReference type="ARBA" id="ARBA00022989"/>
    </source>
</evidence>
<evidence type="ECO:0000256" key="8">
    <source>
        <dbReference type="SAM" id="Phobius"/>
    </source>
</evidence>
<evidence type="ECO:0000256" key="2">
    <source>
        <dbReference type="ARBA" id="ARBA00008974"/>
    </source>
</evidence>
<keyword evidence="3 7" id="KW-0813">Transport</keyword>
<feature type="transmembrane region" description="Helical" evidence="8">
    <location>
        <begin position="62"/>
        <end position="84"/>
    </location>
</feature>
<evidence type="ECO:0000256" key="6">
    <source>
        <dbReference type="ARBA" id="ARBA00023136"/>
    </source>
</evidence>
<dbReference type="Pfam" id="PF02133">
    <property type="entry name" value="Transp_cyt_pur"/>
    <property type="match status" value="1"/>
</dbReference>
<feature type="transmembrane region" description="Helical" evidence="8">
    <location>
        <begin position="336"/>
        <end position="358"/>
    </location>
</feature>
<proteinExistence type="inferred from homology"/>
<comment type="subcellular location">
    <subcellularLocation>
        <location evidence="1">Membrane</location>
        <topology evidence="1">Multi-pass membrane protein</topology>
    </subcellularLocation>
</comment>
<dbReference type="PANTHER" id="PTHR31806:SF1">
    <property type="entry name" value="PURINE-CYTOSINE PERMEASE FCY2-RELATED"/>
    <property type="match status" value="1"/>
</dbReference>
<evidence type="ECO:0000256" key="4">
    <source>
        <dbReference type="ARBA" id="ARBA00022692"/>
    </source>
</evidence>
<feature type="transmembrane region" description="Helical" evidence="8">
    <location>
        <begin position="178"/>
        <end position="198"/>
    </location>
</feature>
<feature type="transmembrane region" description="Helical" evidence="8">
    <location>
        <begin position="145"/>
        <end position="166"/>
    </location>
</feature>
<comment type="caution">
    <text evidence="9">The sequence shown here is derived from an EMBL/GenBank/DDBJ whole genome shotgun (WGS) entry which is preliminary data.</text>
</comment>
<reference evidence="9 10" key="1">
    <citation type="journal article" date="2014" name="BMC Genomics">
        <title>Comparison of environmental and isolate Sulfobacillus genomes reveals diverse carbon, sulfur, nitrogen, and hydrogen metabolisms.</title>
        <authorList>
            <person name="Justice N.B."/>
            <person name="Norman A."/>
            <person name="Brown C.T."/>
            <person name="Singh A."/>
            <person name="Thomas B.C."/>
            <person name="Banfield J.F."/>
        </authorList>
    </citation>
    <scope>NUCLEOTIDE SEQUENCE [LARGE SCALE GENOMIC DNA]</scope>
    <source>
        <strain evidence="9">AMDSBA3</strain>
    </source>
</reference>
<evidence type="ECO:0000313" key="10">
    <source>
        <dbReference type="Proteomes" id="UP000241848"/>
    </source>
</evidence>
<keyword evidence="4 8" id="KW-0812">Transmembrane</keyword>
<sequence length="463" mass="49497">MRIPTENHSPSPWVVEAAGLEPISDLQRHGDARQLFWVWFAGNLSFAYLVIGAAVWSFGLSLWQSVLSIAVGTMAFGAIGYLGLPGRRTGLPTMAYFSRCFGSRGNRLMALVSWINLLGWETVVLIIAAYAVSTMFHRGFHTPMTAPWLCLSLALAALFELSIAFFGHTLIEAVQQWVSYVFGLLTLVVLLAFVPHIAWHTLLMKPPGPWLSGVVPAITIVIAVSALSWVTTASDYTRYLPSSIPNVRLVRAAAWGAVIPTGTLMMAGVLFGNSAPSLAAAVNPIQLLLHWMPTWAAIPYLVVTSVGMIAGGIMCAYSSGLSLLAAGITIPRSRTIGVDAMVSIGASLYVLLMSQHFLSFFEAFLSLIACLLAPWAAVALVNVVGEQKNVPVQAMTAWAVGAAIALATTSTVIFTGPLALGIFRTSSLGYVTGFAVTLVIYLWAGRKASKRCITAPPSIQQSP</sequence>
<feature type="transmembrane region" description="Helical" evidence="8">
    <location>
        <begin position="36"/>
        <end position="56"/>
    </location>
</feature>
<dbReference type="Gene3D" id="1.10.4160.10">
    <property type="entry name" value="Hydantoin permease"/>
    <property type="match status" value="1"/>
</dbReference>
<protein>
    <recommendedName>
        <fullName evidence="11">Allantoin permease</fullName>
    </recommendedName>
</protein>
<name>A0A2T2WH13_9FIRM</name>
<dbReference type="GO" id="GO:0022857">
    <property type="term" value="F:transmembrane transporter activity"/>
    <property type="evidence" value="ECO:0007669"/>
    <property type="project" value="InterPro"/>
</dbReference>
<dbReference type="InterPro" id="IPR001248">
    <property type="entry name" value="Pur-cyt_permease"/>
</dbReference>
<evidence type="ECO:0000313" key="9">
    <source>
        <dbReference type="EMBL" id="PSR21532.1"/>
    </source>
</evidence>
<evidence type="ECO:0000256" key="1">
    <source>
        <dbReference type="ARBA" id="ARBA00004141"/>
    </source>
</evidence>